<dbReference type="InterPro" id="IPR010280">
    <property type="entry name" value="U5_MeTrfase_fam"/>
</dbReference>
<dbReference type="GO" id="GO:0070041">
    <property type="term" value="F:rRNA (uridine-C5-)-methyltransferase activity"/>
    <property type="evidence" value="ECO:0007669"/>
    <property type="project" value="TreeGrafter"/>
</dbReference>
<gene>
    <name evidence="5" type="primary">rlmD</name>
    <name evidence="5" type="ORF">DCBHLPFO_00433</name>
</gene>
<dbReference type="Gene3D" id="2.40.50.140">
    <property type="entry name" value="Nucleic acid-binding proteins"/>
    <property type="match status" value="1"/>
</dbReference>
<dbReference type="NCBIfam" id="TIGR00479">
    <property type="entry name" value="rumA"/>
    <property type="match status" value="1"/>
</dbReference>
<keyword evidence="2 4" id="KW-0808">Transferase</keyword>
<dbReference type="PANTHER" id="PTHR11061">
    <property type="entry name" value="RNA M5U METHYLTRANSFERASE"/>
    <property type="match status" value="1"/>
</dbReference>
<dbReference type="RefSeq" id="WP_268164388.1">
    <property type="nucleotide sequence ID" value="NZ_JAPFAP010000060.1"/>
</dbReference>
<evidence type="ECO:0000256" key="4">
    <source>
        <dbReference type="PROSITE-ProRule" id="PRU01024"/>
    </source>
</evidence>
<reference evidence="5" key="1">
    <citation type="submission" date="2022-11" db="EMBL/GenBank/DDBJ databases">
        <title>Draft genome of Mycoplasma arginini isolated from fly.</title>
        <authorList>
            <person name="Severgnini M."/>
            <person name="Gioia G."/>
            <person name="Cremonesi P."/>
            <person name="Moroni P."/>
            <person name="Addis M.F."/>
            <person name="Castiglioni B."/>
        </authorList>
    </citation>
    <scope>NUCLEOTIDE SEQUENCE</scope>
    <source>
        <strain evidence="5">QMP CG1-1632</strain>
    </source>
</reference>
<feature type="binding site" evidence="4">
    <location>
        <position position="341"/>
    </location>
    <ligand>
        <name>S-adenosyl-L-methionine</name>
        <dbReference type="ChEBI" id="CHEBI:59789"/>
    </ligand>
</feature>
<dbReference type="PROSITE" id="PS51687">
    <property type="entry name" value="SAM_MT_RNA_M5U"/>
    <property type="match status" value="1"/>
</dbReference>
<evidence type="ECO:0000313" key="5">
    <source>
        <dbReference type="EMBL" id="MDI3349921.1"/>
    </source>
</evidence>
<proteinExistence type="inferred from homology"/>
<feature type="binding site" evidence="4">
    <location>
        <position position="386"/>
    </location>
    <ligand>
        <name>S-adenosyl-L-methionine</name>
        <dbReference type="ChEBI" id="CHEBI:59789"/>
    </ligand>
</feature>
<dbReference type="EC" id="2.1.1.190" evidence="5"/>
<dbReference type="SUPFAM" id="SSF50249">
    <property type="entry name" value="Nucleic acid-binding proteins"/>
    <property type="match status" value="1"/>
</dbReference>
<evidence type="ECO:0000313" key="6">
    <source>
        <dbReference type="Proteomes" id="UP001162175"/>
    </source>
</evidence>
<dbReference type="GO" id="GO:0070475">
    <property type="term" value="P:rRNA base methylation"/>
    <property type="evidence" value="ECO:0007669"/>
    <property type="project" value="TreeGrafter"/>
</dbReference>
<evidence type="ECO:0000256" key="2">
    <source>
        <dbReference type="ARBA" id="ARBA00022679"/>
    </source>
</evidence>
<dbReference type="Gene3D" id="2.40.50.1070">
    <property type="match status" value="1"/>
</dbReference>
<dbReference type="InterPro" id="IPR029063">
    <property type="entry name" value="SAM-dependent_MTases_sf"/>
</dbReference>
<feature type="binding site" evidence="4">
    <location>
        <position position="320"/>
    </location>
    <ligand>
        <name>S-adenosyl-L-methionine</name>
        <dbReference type="ChEBI" id="CHEBI:59789"/>
    </ligand>
</feature>
<dbReference type="InterPro" id="IPR012340">
    <property type="entry name" value="NA-bd_OB-fold"/>
</dbReference>
<dbReference type="SUPFAM" id="SSF53335">
    <property type="entry name" value="S-adenosyl-L-methionine-dependent methyltransferases"/>
    <property type="match status" value="1"/>
</dbReference>
<name>A0AA43QZ24_MYCAR</name>
<dbReference type="EMBL" id="JAPFAR010000159">
    <property type="protein sequence ID" value="MDI3349921.1"/>
    <property type="molecule type" value="Genomic_DNA"/>
</dbReference>
<comment type="caution">
    <text evidence="5">The sequence shown here is derived from an EMBL/GenBank/DDBJ whole genome shotgun (WGS) entry which is preliminary data.</text>
</comment>
<comment type="similarity">
    <text evidence="4">Belongs to the class I-like SAM-binding methyltransferase superfamily. RNA M5U methyltransferase family.</text>
</comment>
<dbReference type="PANTHER" id="PTHR11061:SF30">
    <property type="entry name" value="TRNA (URACIL(54)-C(5))-METHYLTRANSFERASE"/>
    <property type="match status" value="1"/>
</dbReference>
<dbReference type="AlphaFoldDB" id="A0AA43QZ24"/>
<sequence length="458" mass="53450">MAANKRGLELKEGLVIKRVKNEASAFYLGLSYEGLCVLRNFNIPVFVYNLLPNEEADIQITYYSKKCCFAKVIKYRNFSPLREYLDNNKKLLYETGSAPLMSLSYDNQLKFKQFIINSLFERNLSYSNVLPIVKSVCQWGYRNKITLQVKYENEKPLLGFFKKYSHDLVQQEELFFGVVSIRNFYKSFLLNPESDFEKKINEIIFKFKPHKITLRSPKSTFRNIEIILQINDEPKEEFVKELEKLNLQETKYKFSIFNKNNKTWTNLLNHAGNKHEIGKLTFNVKNDTFYQINENVMNLIYKQIYDWIPTCKLTNILDSFGGVGTIGLFVASKANTVYTIEINEISTQMAKQNIKENKIDNVIAINADANKWLVDNYKIVDMVIFDPPREGLGKEAISSIIKSKIKRVIYLSCEPKTLVRDLKELINNGYGIKEVQPYDMFPQTHHIETLVLLQKKEI</sequence>
<dbReference type="Proteomes" id="UP001162175">
    <property type="component" value="Unassembled WGS sequence"/>
</dbReference>
<dbReference type="Pfam" id="PF05958">
    <property type="entry name" value="tRNA_U5-meth_tr"/>
    <property type="match status" value="1"/>
</dbReference>
<keyword evidence="3 4" id="KW-0949">S-adenosyl-L-methionine</keyword>
<protein>
    <submittedName>
        <fullName evidence="5">23S rRNA (Uracil(1939)-C(5))-methyltransferase RlmD</fullName>
        <ecNumber evidence="5">2.1.1.190</ecNumber>
    </submittedName>
</protein>
<dbReference type="CDD" id="cd02440">
    <property type="entry name" value="AdoMet_MTases"/>
    <property type="match status" value="1"/>
</dbReference>
<dbReference type="Gene3D" id="3.40.50.150">
    <property type="entry name" value="Vaccinia Virus protein VP39"/>
    <property type="match status" value="1"/>
</dbReference>
<keyword evidence="1 4" id="KW-0489">Methyltransferase</keyword>
<organism evidence="5 6">
    <name type="scientific">Mycoplasmopsis arginini</name>
    <name type="common">Mycoplasma arginini</name>
    <dbReference type="NCBI Taxonomy" id="2094"/>
    <lineage>
        <taxon>Bacteria</taxon>
        <taxon>Bacillati</taxon>
        <taxon>Mycoplasmatota</taxon>
        <taxon>Mycoplasmoidales</taxon>
        <taxon>Metamycoplasmataceae</taxon>
        <taxon>Mycoplasmopsis</taxon>
    </lineage>
</organism>
<feature type="binding site" evidence="4">
    <location>
        <position position="291"/>
    </location>
    <ligand>
        <name>S-adenosyl-L-methionine</name>
        <dbReference type="ChEBI" id="CHEBI:59789"/>
    </ligand>
</feature>
<accession>A0AA43QZ24</accession>
<evidence type="ECO:0000256" key="1">
    <source>
        <dbReference type="ARBA" id="ARBA00022603"/>
    </source>
</evidence>
<feature type="active site" description="Nucleophile" evidence="4">
    <location>
        <position position="413"/>
    </location>
</feature>
<evidence type="ECO:0000256" key="3">
    <source>
        <dbReference type="ARBA" id="ARBA00022691"/>
    </source>
</evidence>